<name>A0A6J6NBD2_9ZZZZ</name>
<dbReference type="PRINTS" id="PR00412">
    <property type="entry name" value="EPOXHYDRLASE"/>
</dbReference>
<dbReference type="PRINTS" id="PR00111">
    <property type="entry name" value="ABHYDROLASE"/>
</dbReference>
<dbReference type="Pfam" id="PF00561">
    <property type="entry name" value="Abhydrolase_1"/>
    <property type="match status" value="1"/>
</dbReference>
<dbReference type="SUPFAM" id="SSF53474">
    <property type="entry name" value="alpha/beta-Hydrolases"/>
    <property type="match status" value="1"/>
</dbReference>
<proteinExistence type="predicted"/>
<dbReference type="PANTHER" id="PTHR42977:SF3">
    <property type="entry name" value="AB HYDROLASE-1 DOMAIN-CONTAINING PROTEIN"/>
    <property type="match status" value="1"/>
</dbReference>
<dbReference type="EMBL" id="CAEZXM010000034">
    <property type="protein sequence ID" value="CAB4682254.1"/>
    <property type="molecule type" value="Genomic_DNA"/>
</dbReference>
<evidence type="ECO:0000313" key="3">
    <source>
        <dbReference type="EMBL" id="CAB4682254.1"/>
    </source>
</evidence>
<sequence>MSTAEVHQSVSGIAFVRTPDDRFVNLVDWPYAAHYLEVDGLRMAYVDEGPVGATTLLLLHGEPTWGYLYRRMIPTLVAAGYRVIAPDLIGFGRSDKPVDRSAYSYKGHVAWVAEFVNALGLSDLTLFCQDWGGLIGLRVAAESPGMFARLIITNTALPVGAPMGDGFMRWQNASQKMAEMHCGRILQLSALARELSDAEVQAYQAPYPDETYMAGPRQFPLLVPTSTDNPAVEANVAAWRVLEAWTKPVLVLWAPDDPVFGATQSTFVDRIPGAVGQPHQTFSPAGHFIQDDAGEQVAAAVVAWLG</sequence>
<accession>A0A6J6NBD2</accession>
<dbReference type="GO" id="GO:0004301">
    <property type="term" value="F:epoxide hydrolase activity"/>
    <property type="evidence" value="ECO:0007669"/>
    <property type="project" value="TreeGrafter"/>
</dbReference>
<dbReference type="AlphaFoldDB" id="A0A6J6NBD2"/>
<dbReference type="Gene3D" id="3.40.50.1820">
    <property type="entry name" value="alpha/beta hydrolase"/>
    <property type="match status" value="1"/>
</dbReference>
<reference evidence="3" key="1">
    <citation type="submission" date="2020-05" db="EMBL/GenBank/DDBJ databases">
        <authorList>
            <person name="Chiriac C."/>
            <person name="Salcher M."/>
            <person name="Ghai R."/>
            <person name="Kavagutti S V."/>
        </authorList>
    </citation>
    <scope>NUCLEOTIDE SEQUENCE</scope>
</reference>
<dbReference type="NCBIfam" id="NF002043">
    <property type="entry name" value="PRK00870.1"/>
    <property type="match status" value="1"/>
</dbReference>
<evidence type="ECO:0000256" key="1">
    <source>
        <dbReference type="ARBA" id="ARBA00022801"/>
    </source>
</evidence>
<dbReference type="PANTHER" id="PTHR42977">
    <property type="entry name" value="HYDROLASE-RELATED"/>
    <property type="match status" value="1"/>
</dbReference>
<dbReference type="InterPro" id="IPR000639">
    <property type="entry name" value="Epox_hydrolase-like"/>
</dbReference>
<keyword evidence="1" id="KW-0378">Hydrolase</keyword>
<feature type="domain" description="AB hydrolase-1" evidence="2">
    <location>
        <begin position="55"/>
        <end position="292"/>
    </location>
</feature>
<evidence type="ECO:0000259" key="2">
    <source>
        <dbReference type="Pfam" id="PF00561"/>
    </source>
</evidence>
<dbReference type="InterPro" id="IPR051340">
    <property type="entry name" value="Haloalkane_dehalogenase"/>
</dbReference>
<organism evidence="3">
    <name type="scientific">freshwater metagenome</name>
    <dbReference type="NCBI Taxonomy" id="449393"/>
    <lineage>
        <taxon>unclassified sequences</taxon>
        <taxon>metagenomes</taxon>
        <taxon>ecological metagenomes</taxon>
    </lineage>
</organism>
<gene>
    <name evidence="3" type="ORF">UFOPK2366_00290</name>
</gene>
<protein>
    <submittedName>
        <fullName evidence="3">Unannotated protein</fullName>
    </submittedName>
</protein>
<dbReference type="InterPro" id="IPR000073">
    <property type="entry name" value="AB_hydrolase_1"/>
</dbReference>
<dbReference type="InterPro" id="IPR029058">
    <property type="entry name" value="AB_hydrolase_fold"/>
</dbReference>